<dbReference type="SUPFAM" id="SSF55073">
    <property type="entry name" value="Nucleotide cyclase"/>
    <property type="match status" value="1"/>
</dbReference>
<keyword evidence="1" id="KW-0472">Membrane</keyword>
<dbReference type="InterPro" id="IPR001633">
    <property type="entry name" value="EAL_dom"/>
</dbReference>
<organism evidence="5 6">
    <name type="scientific">Roseateles oligotrophus</name>
    <dbReference type="NCBI Taxonomy" id="1769250"/>
    <lineage>
        <taxon>Bacteria</taxon>
        <taxon>Pseudomonadati</taxon>
        <taxon>Pseudomonadota</taxon>
        <taxon>Betaproteobacteria</taxon>
        <taxon>Burkholderiales</taxon>
        <taxon>Sphaerotilaceae</taxon>
        <taxon>Roseateles</taxon>
    </lineage>
</organism>
<comment type="caution">
    <text evidence="5">The sequence shown here is derived from an EMBL/GenBank/DDBJ whole genome shotgun (WGS) entry which is preliminary data.</text>
</comment>
<gene>
    <name evidence="5" type="ORF">LNV07_18695</name>
</gene>
<dbReference type="SMART" id="SM00267">
    <property type="entry name" value="GGDEF"/>
    <property type="match status" value="1"/>
</dbReference>
<dbReference type="SUPFAM" id="SSF141868">
    <property type="entry name" value="EAL domain-like"/>
    <property type="match status" value="1"/>
</dbReference>
<dbReference type="Pfam" id="PF05228">
    <property type="entry name" value="CHASE4"/>
    <property type="match status" value="1"/>
</dbReference>
<dbReference type="NCBIfam" id="TIGR00254">
    <property type="entry name" value="GGDEF"/>
    <property type="match status" value="1"/>
</dbReference>
<feature type="transmembrane region" description="Helical" evidence="1">
    <location>
        <begin position="260"/>
        <end position="282"/>
    </location>
</feature>
<dbReference type="Gene3D" id="3.30.70.270">
    <property type="match status" value="1"/>
</dbReference>
<dbReference type="InterPro" id="IPR000160">
    <property type="entry name" value="GGDEF_dom"/>
</dbReference>
<evidence type="ECO:0000313" key="6">
    <source>
        <dbReference type="Proteomes" id="UP001209701"/>
    </source>
</evidence>
<evidence type="ECO:0000259" key="4">
    <source>
        <dbReference type="PROSITE" id="PS50887"/>
    </source>
</evidence>
<dbReference type="PROSITE" id="PS50885">
    <property type="entry name" value="HAMP"/>
    <property type="match status" value="1"/>
</dbReference>
<dbReference type="CDD" id="cd06225">
    <property type="entry name" value="HAMP"/>
    <property type="match status" value="1"/>
</dbReference>
<dbReference type="PROSITE" id="PS50887">
    <property type="entry name" value="GGDEF"/>
    <property type="match status" value="1"/>
</dbReference>
<dbReference type="InterPro" id="IPR050706">
    <property type="entry name" value="Cyclic-di-GMP_PDE-like"/>
</dbReference>
<keyword evidence="1" id="KW-1133">Transmembrane helix</keyword>
<dbReference type="Proteomes" id="UP001209701">
    <property type="component" value="Unassembled WGS sequence"/>
</dbReference>
<dbReference type="PANTHER" id="PTHR33121">
    <property type="entry name" value="CYCLIC DI-GMP PHOSPHODIESTERASE PDEF"/>
    <property type="match status" value="1"/>
</dbReference>
<evidence type="ECO:0000313" key="5">
    <source>
        <dbReference type="EMBL" id="MCV2370115.1"/>
    </source>
</evidence>
<dbReference type="EMBL" id="JAJIRN010000008">
    <property type="protein sequence ID" value="MCV2370115.1"/>
    <property type="molecule type" value="Genomic_DNA"/>
</dbReference>
<dbReference type="Gene3D" id="3.20.20.450">
    <property type="entry name" value="EAL domain"/>
    <property type="match status" value="1"/>
</dbReference>
<keyword evidence="1" id="KW-0812">Transmembrane</keyword>
<dbReference type="InterPro" id="IPR043128">
    <property type="entry name" value="Rev_trsase/Diguanyl_cyclase"/>
</dbReference>
<feature type="domain" description="EAL" evidence="2">
    <location>
        <begin position="527"/>
        <end position="776"/>
    </location>
</feature>
<dbReference type="PROSITE" id="PS50883">
    <property type="entry name" value="EAL"/>
    <property type="match status" value="1"/>
</dbReference>
<evidence type="ECO:0000259" key="3">
    <source>
        <dbReference type="PROSITE" id="PS50885"/>
    </source>
</evidence>
<dbReference type="InterPro" id="IPR029787">
    <property type="entry name" value="Nucleotide_cyclase"/>
</dbReference>
<evidence type="ECO:0000259" key="2">
    <source>
        <dbReference type="PROSITE" id="PS50883"/>
    </source>
</evidence>
<dbReference type="RefSeq" id="WP_263572693.1">
    <property type="nucleotide sequence ID" value="NZ_JAJIRN010000008.1"/>
</dbReference>
<dbReference type="InterPro" id="IPR007892">
    <property type="entry name" value="CHASE4"/>
</dbReference>
<dbReference type="CDD" id="cd01949">
    <property type="entry name" value="GGDEF"/>
    <property type="match status" value="1"/>
</dbReference>
<dbReference type="SMART" id="SM00052">
    <property type="entry name" value="EAL"/>
    <property type="match status" value="1"/>
</dbReference>
<evidence type="ECO:0000256" key="1">
    <source>
        <dbReference type="SAM" id="Phobius"/>
    </source>
</evidence>
<sequence length="776" mass="85081">MLNVRSLRLKTLGILVLLLCLVGTASFGTSAWLLVASLSEFEQTVATERLARVESALYQDAEARVRLTVDYAVWDDAARHLFQYDEQFLRSNFTFQSMGNAQTSSAVFLTTAGKLHSSVGFRAGQRISLAESSGLIESMRALVLNPVLVQKAVAGNAMRWIDGRPFLLVFSPVRGAEDGSPQVGWLVMAHAFDLDNLRELVQTTGASFEILQARAEASKGADLALQANLNKRLSDTFGPSDLVLRIDPPPPLDSQRRTGLLLLLSNTLLLVLLAAGAAVFLLDRLILKRLALFASMALRQRRGESNATPQAWPVQGRDELDQLALALNGMMDNLGAARADLERDVRTDALTGLGNRRLLYEQLDHLMGQQGRHSELTVAVLLVDLDDFKLINDSLGHEAGNYLLQQIARTLEQLVRASDVVTRLGGDEFALIYVAENGELGVQQFVRRVQQAIALPLDYQGSVLTVTGSVGIAFANLDPGKEKGAGATLDKDNLLRNADLAMYAAKKAGKGRYSFFADAMLGDVQQRMQLEQRLRECLRLDQLEVWFQPIIDVRSGEVAMFEALARWPLDGGYCSPERFIPVAEETGMITELGAAVARKVIEALPSLLAVSQAHVVNVNLSPKQLMNKQLVAQMCDLIDAAGLLRSSIHFELTESALAHNADFAKQQLDALAEAGFHLHLDDFGTGYSSLHRLQSLPFSTLKLDRSFVLMLGEGDERISKAIILLAEQLGMSVIAEGIETAEQQARLQALGCHLIQGYLNARPMPLAQLLLWLEQR</sequence>
<dbReference type="Gene3D" id="6.10.340.10">
    <property type="match status" value="1"/>
</dbReference>
<accession>A0ABT2YJ65</accession>
<proteinExistence type="predicted"/>
<dbReference type="Pfam" id="PF00990">
    <property type="entry name" value="GGDEF"/>
    <property type="match status" value="1"/>
</dbReference>
<dbReference type="InterPro" id="IPR003660">
    <property type="entry name" value="HAMP_dom"/>
</dbReference>
<dbReference type="InterPro" id="IPR035919">
    <property type="entry name" value="EAL_sf"/>
</dbReference>
<dbReference type="PANTHER" id="PTHR33121:SF79">
    <property type="entry name" value="CYCLIC DI-GMP PHOSPHODIESTERASE PDED-RELATED"/>
    <property type="match status" value="1"/>
</dbReference>
<name>A0ABT2YJ65_9BURK</name>
<dbReference type="SMART" id="SM00304">
    <property type="entry name" value="HAMP"/>
    <property type="match status" value="2"/>
</dbReference>
<feature type="domain" description="HAMP" evidence="3">
    <location>
        <begin position="313"/>
        <end position="339"/>
    </location>
</feature>
<feature type="domain" description="GGDEF" evidence="4">
    <location>
        <begin position="376"/>
        <end position="518"/>
    </location>
</feature>
<protein>
    <submittedName>
        <fullName evidence="5">EAL domain-containing protein</fullName>
    </submittedName>
</protein>
<dbReference type="CDD" id="cd01948">
    <property type="entry name" value="EAL"/>
    <property type="match status" value="1"/>
</dbReference>
<dbReference type="Pfam" id="PF00563">
    <property type="entry name" value="EAL"/>
    <property type="match status" value="1"/>
</dbReference>
<reference evidence="5 6" key="1">
    <citation type="submission" date="2021-11" db="EMBL/GenBank/DDBJ databases">
        <authorList>
            <person name="Liang Q."/>
            <person name="Mou H."/>
            <person name="Liu Z."/>
        </authorList>
    </citation>
    <scope>NUCLEOTIDE SEQUENCE [LARGE SCALE GENOMIC DNA]</scope>
    <source>
        <strain evidence="5 6">CHU3</strain>
    </source>
</reference>
<keyword evidence="6" id="KW-1185">Reference proteome</keyword>